<dbReference type="Proteomes" id="UP000646579">
    <property type="component" value="Unassembled WGS sequence"/>
</dbReference>
<dbReference type="InterPro" id="IPR051784">
    <property type="entry name" value="Nod_factor_ABC_transporter"/>
</dbReference>
<dbReference type="EMBL" id="BMZE01000003">
    <property type="protein sequence ID" value="GHA30632.1"/>
    <property type="molecule type" value="Genomic_DNA"/>
</dbReference>
<evidence type="ECO:0000256" key="1">
    <source>
        <dbReference type="ARBA" id="ARBA00004141"/>
    </source>
</evidence>
<dbReference type="Pfam" id="PF01061">
    <property type="entry name" value="ABC2_membrane"/>
    <property type="match status" value="1"/>
</dbReference>
<feature type="transmembrane region" description="Helical" evidence="5">
    <location>
        <begin position="111"/>
        <end position="132"/>
    </location>
</feature>
<feature type="transmembrane region" description="Helical" evidence="5">
    <location>
        <begin position="224"/>
        <end position="246"/>
    </location>
</feature>
<evidence type="ECO:0000256" key="3">
    <source>
        <dbReference type="ARBA" id="ARBA00022989"/>
    </source>
</evidence>
<protein>
    <recommendedName>
        <fullName evidence="5">Transport permease protein</fullName>
    </recommendedName>
</protein>
<feature type="transmembrane region" description="Helical" evidence="5">
    <location>
        <begin position="138"/>
        <end position="163"/>
    </location>
</feature>
<evidence type="ECO:0000313" key="8">
    <source>
        <dbReference type="Proteomes" id="UP000646579"/>
    </source>
</evidence>
<evidence type="ECO:0000313" key="7">
    <source>
        <dbReference type="EMBL" id="GHA30632.1"/>
    </source>
</evidence>
<keyword evidence="8" id="KW-1185">Reference proteome</keyword>
<evidence type="ECO:0000256" key="5">
    <source>
        <dbReference type="RuleBase" id="RU361157"/>
    </source>
</evidence>
<reference evidence="7" key="1">
    <citation type="journal article" date="2014" name="Int. J. Syst. Evol. Microbiol.">
        <title>Complete genome sequence of Corynebacterium casei LMG S-19264T (=DSM 44701T), isolated from a smear-ripened cheese.</title>
        <authorList>
            <consortium name="US DOE Joint Genome Institute (JGI-PGF)"/>
            <person name="Walter F."/>
            <person name="Albersmeier A."/>
            <person name="Kalinowski J."/>
            <person name="Ruckert C."/>
        </authorList>
    </citation>
    <scope>NUCLEOTIDE SEQUENCE</scope>
    <source>
        <strain evidence="7">KCTC 32437</strain>
    </source>
</reference>
<comment type="subcellular location">
    <subcellularLocation>
        <location evidence="5">Cell inner membrane</location>
        <topology evidence="5">Multi-pass membrane protein</topology>
    </subcellularLocation>
    <subcellularLocation>
        <location evidence="1">Membrane</location>
        <topology evidence="1">Multi-pass membrane protein</topology>
    </subcellularLocation>
</comment>
<gene>
    <name evidence="7" type="ORF">GCM10007989_28150</name>
</gene>
<evidence type="ECO:0000259" key="6">
    <source>
        <dbReference type="PROSITE" id="PS51012"/>
    </source>
</evidence>
<organism evidence="7 8">
    <name type="scientific">Devosia pacifica</name>
    <dbReference type="NCBI Taxonomy" id="1335967"/>
    <lineage>
        <taxon>Bacteria</taxon>
        <taxon>Pseudomonadati</taxon>
        <taxon>Pseudomonadota</taxon>
        <taxon>Alphaproteobacteria</taxon>
        <taxon>Hyphomicrobiales</taxon>
        <taxon>Devosiaceae</taxon>
        <taxon>Devosia</taxon>
    </lineage>
</organism>
<feature type="transmembrane region" description="Helical" evidence="5">
    <location>
        <begin position="61"/>
        <end position="90"/>
    </location>
</feature>
<proteinExistence type="inferred from homology"/>
<keyword evidence="3 5" id="KW-1133">Transmembrane helix</keyword>
<comment type="similarity">
    <text evidence="5">Belongs to the ABC-2 integral membrane protein family.</text>
</comment>
<feature type="transmembrane region" description="Helical" evidence="5">
    <location>
        <begin position="175"/>
        <end position="200"/>
    </location>
</feature>
<keyword evidence="2 5" id="KW-0812">Transmembrane</keyword>
<dbReference type="GO" id="GO:0140359">
    <property type="term" value="F:ABC-type transporter activity"/>
    <property type="evidence" value="ECO:0007669"/>
    <property type="project" value="InterPro"/>
</dbReference>
<evidence type="ECO:0000256" key="4">
    <source>
        <dbReference type="ARBA" id="ARBA00023136"/>
    </source>
</evidence>
<dbReference type="GO" id="GO:0043190">
    <property type="term" value="C:ATP-binding cassette (ABC) transporter complex"/>
    <property type="evidence" value="ECO:0007669"/>
    <property type="project" value="InterPro"/>
</dbReference>
<keyword evidence="5" id="KW-1003">Cell membrane</keyword>
<evidence type="ECO:0000256" key="2">
    <source>
        <dbReference type="ARBA" id="ARBA00022692"/>
    </source>
</evidence>
<sequence>MLMPTILSDTWTVFSRAMLLSVRQPLWVAIGILQPILYLTLFGPLLERVASVPGFPPGDAWVVFVPGLLVQLGIFGGLFVGFGIIAEWRAGVIDRMMVTPASRVALISGRVLRDVVVLVVQAIILTGCAYFFGLRVPIWAVLIGLVLIAMLGAAFSYISYAVGLMTKSEDAFAPLVNTVALPVLLLSGILLPMSLAPAWLQVLSAINPFKHIVDALRAIFRGEVLSPVVALGLVLAIALIALGAWFGNRVFAAQTK</sequence>
<dbReference type="PANTHER" id="PTHR43229">
    <property type="entry name" value="NODULATION PROTEIN J"/>
    <property type="match status" value="1"/>
</dbReference>
<dbReference type="AlphaFoldDB" id="A0A918SA37"/>
<accession>A0A918SA37</accession>
<keyword evidence="4 5" id="KW-0472">Membrane</keyword>
<dbReference type="InterPro" id="IPR013525">
    <property type="entry name" value="ABC2_TM"/>
</dbReference>
<keyword evidence="5" id="KW-0813">Transport</keyword>
<comment type="caution">
    <text evidence="7">The sequence shown here is derived from an EMBL/GenBank/DDBJ whole genome shotgun (WGS) entry which is preliminary data.</text>
</comment>
<feature type="domain" description="ABC transmembrane type-2" evidence="6">
    <location>
        <begin position="26"/>
        <end position="250"/>
    </location>
</feature>
<dbReference type="PROSITE" id="PS51012">
    <property type="entry name" value="ABC_TM2"/>
    <property type="match status" value="1"/>
</dbReference>
<dbReference type="PANTHER" id="PTHR43229:SF2">
    <property type="entry name" value="NODULATION PROTEIN J"/>
    <property type="match status" value="1"/>
</dbReference>
<feature type="transmembrane region" description="Helical" evidence="5">
    <location>
        <begin position="26"/>
        <end position="46"/>
    </location>
</feature>
<dbReference type="InterPro" id="IPR000412">
    <property type="entry name" value="ABC_2_transport"/>
</dbReference>
<reference evidence="7" key="2">
    <citation type="submission" date="2020-09" db="EMBL/GenBank/DDBJ databases">
        <authorList>
            <person name="Sun Q."/>
            <person name="Kim S."/>
        </authorList>
    </citation>
    <scope>NUCLEOTIDE SEQUENCE</scope>
    <source>
        <strain evidence="7">KCTC 32437</strain>
    </source>
</reference>
<dbReference type="PIRSF" id="PIRSF006648">
    <property type="entry name" value="DrrB"/>
    <property type="match status" value="1"/>
</dbReference>
<dbReference type="InterPro" id="IPR047817">
    <property type="entry name" value="ABC2_TM_bact-type"/>
</dbReference>
<name>A0A918SA37_9HYPH</name>